<organism evidence="8 9">
    <name type="scientific">Vagococcus hydrophili</name>
    <dbReference type="NCBI Taxonomy" id="2714947"/>
    <lineage>
        <taxon>Bacteria</taxon>
        <taxon>Bacillati</taxon>
        <taxon>Bacillota</taxon>
        <taxon>Bacilli</taxon>
        <taxon>Lactobacillales</taxon>
        <taxon>Enterococcaceae</taxon>
        <taxon>Vagococcus</taxon>
    </lineage>
</organism>
<feature type="transmembrane region" description="Helical" evidence="5">
    <location>
        <begin position="427"/>
        <end position="445"/>
    </location>
</feature>
<dbReference type="InterPro" id="IPR019931">
    <property type="entry name" value="LPXTG_anchor"/>
</dbReference>
<accession>A0A6G8AXD1</accession>
<name>A0A6G8AXD1_9ENTE</name>
<evidence type="ECO:0000313" key="8">
    <source>
        <dbReference type="EMBL" id="QIL49619.1"/>
    </source>
</evidence>
<evidence type="ECO:0000256" key="4">
    <source>
        <dbReference type="ARBA" id="ARBA00023088"/>
    </source>
</evidence>
<evidence type="ECO:0000256" key="5">
    <source>
        <dbReference type="SAM" id="Phobius"/>
    </source>
</evidence>
<dbReference type="NCBIfam" id="TIGR01167">
    <property type="entry name" value="LPXTG_anchor"/>
    <property type="match status" value="1"/>
</dbReference>
<evidence type="ECO:0000256" key="2">
    <source>
        <dbReference type="ARBA" id="ARBA00022525"/>
    </source>
</evidence>
<dbReference type="KEGG" id="vhy:G7082_14475"/>
<evidence type="ECO:0000256" key="1">
    <source>
        <dbReference type="ARBA" id="ARBA00022512"/>
    </source>
</evidence>
<feature type="domain" description="Gram-positive cocci surface proteins LPxTG" evidence="7">
    <location>
        <begin position="417"/>
        <end position="455"/>
    </location>
</feature>
<gene>
    <name evidence="8" type="ORF">G7082_14475</name>
</gene>
<evidence type="ECO:0000313" key="9">
    <source>
        <dbReference type="Proteomes" id="UP000501747"/>
    </source>
</evidence>
<reference evidence="8 9" key="1">
    <citation type="submission" date="2020-03" db="EMBL/GenBank/DDBJ databases">
        <title>Vagococcus sp. nov., isolated from beetles.</title>
        <authorList>
            <person name="Hyun D.-W."/>
            <person name="Bae J.-W."/>
        </authorList>
    </citation>
    <scope>NUCLEOTIDE SEQUENCE [LARGE SCALE GENOMIC DNA]</scope>
    <source>
        <strain evidence="8 9">HDW17B</strain>
    </source>
</reference>
<keyword evidence="5" id="KW-0812">Transmembrane</keyword>
<evidence type="ECO:0000259" key="7">
    <source>
        <dbReference type="PROSITE" id="PS50847"/>
    </source>
</evidence>
<evidence type="ECO:0000256" key="6">
    <source>
        <dbReference type="SAM" id="SignalP"/>
    </source>
</evidence>
<keyword evidence="5" id="KW-0472">Membrane</keyword>
<keyword evidence="3 6" id="KW-0732">Signal</keyword>
<feature type="chain" id="PRO_5026183473" evidence="6">
    <location>
        <begin position="29"/>
        <end position="456"/>
    </location>
</feature>
<dbReference type="Pfam" id="PF00746">
    <property type="entry name" value="Gram_pos_anchor"/>
    <property type="match status" value="1"/>
</dbReference>
<dbReference type="AlphaFoldDB" id="A0A6G8AXD1"/>
<proteinExistence type="predicted"/>
<dbReference type="EMBL" id="CP049887">
    <property type="protein sequence ID" value="QIL49619.1"/>
    <property type="molecule type" value="Genomic_DNA"/>
</dbReference>
<protein>
    <submittedName>
        <fullName evidence="8">LPXTG cell wall anchor domain-containing protein</fullName>
    </submittedName>
</protein>
<sequence>MKKNSLRVSALVLACVPLLLGSTTLVNAEETTKDTTETVLKADAADETVKEDEVTAADKDKADEATKSFKLGLKDSPIKTKEGSKGVINLGKLKDKELKGTFETEKPADKEDLVTINEKGEWTALKAGKTDVKLFFKPDTATKEFLKKEYPTQTIGDKIPVENVSFVIDKKDTTTVTPTPLGLTLTPTIKDNKGKITLDYNGAALNADFDILDSKDGKIKLAKDGSFEVLENGVKEKKFNQEVSFKLIKDKNFDAIANSDKFKGKEIKLDYKQSVKINASDVKKEEKVIKITFKQKSLDATFDGSKWSGQGRLQAIADGKIDVTGTFGAIKNDPYLSLSDKGDWEPLKPGSGEFTPGFTIDDASMKKLNAEYPKNELKIVYSEDKIKVNFVDKTNTGGNTGTPGGKTAKDYVPVNKLPQTGEEKMKFAGVIGAVVIVIAGIIFFMKKKKGSDDTEA</sequence>
<keyword evidence="2" id="KW-0964">Secreted</keyword>
<keyword evidence="4" id="KW-0572">Peptidoglycan-anchor</keyword>
<keyword evidence="1" id="KW-0134">Cell wall</keyword>
<keyword evidence="9" id="KW-1185">Reference proteome</keyword>
<dbReference type="PROSITE" id="PS50847">
    <property type="entry name" value="GRAM_POS_ANCHORING"/>
    <property type="match status" value="1"/>
</dbReference>
<dbReference type="Proteomes" id="UP000501747">
    <property type="component" value="Chromosome"/>
</dbReference>
<dbReference type="RefSeq" id="WP_166035904.1">
    <property type="nucleotide sequence ID" value="NZ_CP049887.1"/>
</dbReference>
<feature type="signal peptide" evidence="6">
    <location>
        <begin position="1"/>
        <end position="28"/>
    </location>
</feature>
<keyword evidence="5" id="KW-1133">Transmembrane helix</keyword>
<evidence type="ECO:0000256" key="3">
    <source>
        <dbReference type="ARBA" id="ARBA00022729"/>
    </source>
</evidence>